<feature type="transmembrane region" description="Helical" evidence="13">
    <location>
        <begin position="131"/>
        <end position="149"/>
    </location>
</feature>
<dbReference type="GO" id="GO:0005886">
    <property type="term" value="C:plasma membrane"/>
    <property type="evidence" value="ECO:0007669"/>
    <property type="project" value="UniProtKB-SubCell"/>
</dbReference>
<evidence type="ECO:0000256" key="13">
    <source>
        <dbReference type="SAM" id="Phobius"/>
    </source>
</evidence>
<keyword evidence="4 13" id="KW-0812">Transmembrane</keyword>
<keyword evidence="15" id="KW-1185">Reference proteome</keyword>
<dbReference type="GO" id="GO:0016746">
    <property type="term" value="F:acyltransferase activity"/>
    <property type="evidence" value="ECO:0007669"/>
    <property type="project" value="UniProtKB-KW"/>
</dbReference>
<comment type="similarity">
    <text evidence="10">Belongs to the acyltransferase CrtO family.</text>
</comment>
<dbReference type="InterPro" id="IPR044021">
    <property type="entry name" value="CrtO"/>
</dbReference>
<keyword evidence="8" id="KW-0012">Acyltransferase</keyword>
<keyword evidence="5" id="KW-0732">Signal</keyword>
<evidence type="ECO:0000256" key="12">
    <source>
        <dbReference type="ARBA" id="ARBA00025324"/>
    </source>
</evidence>
<dbReference type="Proteomes" id="UP000264217">
    <property type="component" value="Unassembled WGS sequence"/>
</dbReference>
<evidence type="ECO:0000256" key="3">
    <source>
        <dbReference type="ARBA" id="ARBA00022679"/>
    </source>
</evidence>
<evidence type="ECO:0000256" key="2">
    <source>
        <dbReference type="ARBA" id="ARBA00022475"/>
    </source>
</evidence>
<dbReference type="OrthoDB" id="883215at2"/>
<dbReference type="RefSeq" id="WP_117390802.1">
    <property type="nucleotide sequence ID" value="NZ_QWDC01000001.1"/>
</dbReference>
<organism evidence="14 15">
    <name type="scientific">Mucilaginibacter conchicola</name>
    <dbReference type="NCBI Taxonomy" id="2303333"/>
    <lineage>
        <taxon>Bacteria</taxon>
        <taxon>Pseudomonadati</taxon>
        <taxon>Bacteroidota</taxon>
        <taxon>Sphingobacteriia</taxon>
        <taxon>Sphingobacteriales</taxon>
        <taxon>Sphingobacteriaceae</taxon>
        <taxon>Mucilaginibacter</taxon>
    </lineage>
</organism>
<evidence type="ECO:0000256" key="9">
    <source>
        <dbReference type="ARBA" id="ARBA00023588"/>
    </source>
</evidence>
<accession>A0A372NYQ5</accession>
<evidence type="ECO:0000256" key="4">
    <source>
        <dbReference type="ARBA" id="ARBA00022692"/>
    </source>
</evidence>
<name>A0A372NYQ5_9SPHI</name>
<keyword evidence="6 13" id="KW-1133">Transmembrane helix</keyword>
<evidence type="ECO:0000256" key="6">
    <source>
        <dbReference type="ARBA" id="ARBA00022989"/>
    </source>
</evidence>
<dbReference type="Pfam" id="PF18927">
    <property type="entry name" value="CrtO"/>
    <property type="match status" value="1"/>
</dbReference>
<comment type="subcellular location">
    <subcellularLocation>
        <location evidence="1">Cell membrane</location>
        <topology evidence="1">Single-pass membrane protein</topology>
    </subcellularLocation>
</comment>
<evidence type="ECO:0000256" key="7">
    <source>
        <dbReference type="ARBA" id="ARBA00023136"/>
    </source>
</evidence>
<proteinExistence type="inferred from homology"/>
<evidence type="ECO:0000313" key="14">
    <source>
        <dbReference type="EMBL" id="RFZ95240.1"/>
    </source>
</evidence>
<evidence type="ECO:0000313" key="15">
    <source>
        <dbReference type="Proteomes" id="UP000264217"/>
    </source>
</evidence>
<feature type="transmembrane region" description="Helical" evidence="13">
    <location>
        <begin position="28"/>
        <end position="48"/>
    </location>
</feature>
<comment type="function">
    <text evidence="12">Catalyzes the acylation of glycosyl-4,4'-diaponeurosporenoate, i.e. the esterification of glucose at the C6'' position with the carboxyl group of the C(15) fatty acid 12-methyltetradecanoic acid, to yield staphyloxanthin. This is the last step in the biosynthesis of this orange pigment, present in most staphylococci strains.</text>
</comment>
<comment type="caution">
    <text evidence="14">The sequence shown here is derived from an EMBL/GenBank/DDBJ whole genome shotgun (WGS) entry which is preliminary data.</text>
</comment>
<feature type="transmembrane region" description="Helical" evidence="13">
    <location>
        <begin position="5"/>
        <end position="22"/>
    </location>
</feature>
<dbReference type="EMBL" id="QWDC01000001">
    <property type="protein sequence ID" value="RFZ95240.1"/>
    <property type="molecule type" value="Genomic_DNA"/>
</dbReference>
<evidence type="ECO:0000256" key="11">
    <source>
        <dbReference type="ARBA" id="ARBA00023667"/>
    </source>
</evidence>
<keyword evidence="3" id="KW-0808">Transferase</keyword>
<keyword evidence="7 13" id="KW-0472">Membrane</keyword>
<evidence type="ECO:0000256" key="1">
    <source>
        <dbReference type="ARBA" id="ARBA00004162"/>
    </source>
</evidence>
<comment type="pathway">
    <text evidence="9">Carotenoid biosynthesis; staphyloxanthin biosynthesis; staphyloxanthin from farnesyl diphosphate: step 5/5.</text>
</comment>
<reference evidence="14 15" key="1">
    <citation type="submission" date="2018-08" db="EMBL/GenBank/DDBJ databases">
        <title>Mucilaginibacter sp. MYSH2.</title>
        <authorList>
            <person name="Seo T."/>
        </authorList>
    </citation>
    <scope>NUCLEOTIDE SEQUENCE [LARGE SCALE GENOMIC DNA]</scope>
    <source>
        <strain evidence="14 15">MYSH2</strain>
    </source>
</reference>
<evidence type="ECO:0000256" key="8">
    <source>
        <dbReference type="ARBA" id="ARBA00023315"/>
    </source>
</evidence>
<sequence length="162" mass="19482">MNQFINFFWTIICFAPVLTYWFKAFDVMWLIIAIAISLVSLLIPGRVLQLSYRPKFYERLGIRFIRKFVQNGDWANRLSRIKDPQYKHIRNRSLAPAYHHTIVMYERFHFMCLVLFFFTAILAFADDFYWLSIQIIITNTIYNIAPILLQQYNKARLLKISK</sequence>
<evidence type="ECO:0000256" key="10">
    <source>
        <dbReference type="ARBA" id="ARBA00023603"/>
    </source>
</evidence>
<gene>
    <name evidence="14" type="ORF">D0C36_06855</name>
</gene>
<evidence type="ECO:0000256" key="5">
    <source>
        <dbReference type="ARBA" id="ARBA00022729"/>
    </source>
</evidence>
<keyword evidence="2" id="KW-1003">Cell membrane</keyword>
<feature type="transmembrane region" description="Helical" evidence="13">
    <location>
        <begin position="108"/>
        <end position="125"/>
    </location>
</feature>
<dbReference type="UniPathway" id="UPA00029">
    <property type="reaction ID" value="UER00560"/>
</dbReference>
<protein>
    <recommendedName>
        <fullName evidence="11">Glycosyl-4,4'-diaponeurosporenoate acyltransferase</fullName>
    </recommendedName>
</protein>
<dbReference type="AlphaFoldDB" id="A0A372NYQ5"/>